<proteinExistence type="predicted"/>
<sequence>MQLGARWQVGEPPHRGVPPELHDAITAAEAAHPGSGSWTLTWLEGRPQCALDELLVVSLDASGGVQTAQRESEDDDDDDWLG</sequence>
<accession>A0ABS1SRM9</accession>
<feature type="region of interest" description="Disordered" evidence="1">
    <location>
        <begin position="62"/>
        <end position="82"/>
    </location>
</feature>
<feature type="compositionally biased region" description="Acidic residues" evidence="1">
    <location>
        <begin position="72"/>
        <end position="82"/>
    </location>
</feature>
<protein>
    <submittedName>
        <fullName evidence="2">Fe-S oxidoreductase</fullName>
    </submittedName>
</protein>
<name>A0ABS1SRM9_9MICO</name>
<keyword evidence="3" id="KW-1185">Reference proteome</keyword>
<evidence type="ECO:0000256" key="1">
    <source>
        <dbReference type="SAM" id="MobiDB-lite"/>
    </source>
</evidence>
<dbReference type="RefSeq" id="WP_202382781.1">
    <property type="nucleotide sequence ID" value="NZ_BAAAMA010000010.1"/>
</dbReference>
<comment type="caution">
    <text evidence="2">The sequence shown here is derived from an EMBL/GenBank/DDBJ whole genome shotgun (WGS) entry which is preliminary data.</text>
</comment>
<evidence type="ECO:0000313" key="2">
    <source>
        <dbReference type="EMBL" id="MBL3690610.1"/>
    </source>
</evidence>
<gene>
    <name evidence="2" type="ORF">D3226_11675</name>
</gene>
<dbReference type="Proteomes" id="UP001646141">
    <property type="component" value="Unassembled WGS sequence"/>
</dbReference>
<dbReference type="EMBL" id="QYAD01000004">
    <property type="protein sequence ID" value="MBL3690610.1"/>
    <property type="molecule type" value="Genomic_DNA"/>
</dbReference>
<organism evidence="2 3">
    <name type="scientific">Leucobacter chromiireducens subsp. chromiireducens</name>
    <dbReference type="NCBI Taxonomy" id="660067"/>
    <lineage>
        <taxon>Bacteria</taxon>
        <taxon>Bacillati</taxon>
        <taxon>Actinomycetota</taxon>
        <taxon>Actinomycetes</taxon>
        <taxon>Micrococcales</taxon>
        <taxon>Microbacteriaceae</taxon>
        <taxon>Leucobacter</taxon>
    </lineage>
</organism>
<reference evidence="2 3" key="1">
    <citation type="submission" date="2018-09" db="EMBL/GenBank/DDBJ databases">
        <title>Comparative genomics of Leucobacter spp.</title>
        <authorList>
            <person name="Reis A.C."/>
            <person name="Kolvenbach B.A."/>
            <person name="Corvini P.F.X."/>
            <person name="Nunes O.C."/>
        </authorList>
    </citation>
    <scope>NUCLEOTIDE SEQUENCE [LARGE SCALE GENOMIC DNA]</scope>
    <source>
        <strain evidence="2 3">L-1</strain>
    </source>
</reference>
<evidence type="ECO:0000313" key="3">
    <source>
        <dbReference type="Proteomes" id="UP001646141"/>
    </source>
</evidence>